<dbReference type="InterPro" id="IPR023996">
    <property type="entry name" value="TonB-dep_OMP_SusC/RagA"/>
</dbReference>
<keyword evidence="4 7" id="KW-0812">Transmembrane</keyword>
<dbReference type="Gene3D" id="2.60.40.1120">
    <property type="entry name" value="Carboxypeptidase-like, regulatory domain"/>
    <property type="match status" value="1"/>
</dbReference>
<evidence type="ECO:0000256" key="8">
    <source>
        <dbReference type="SAM" id="SignalP"/>
    </source>
</evidence>
<keyword evidence="5 7" id="KW-0472">Membrane</keyword>
<reference evidence="10" key="1">
    <citation type="submission" date="2022-03" db="EMBL/GenBank/DDBJ databases">
        <title>De novo assembled genomes of Belliella spp. (Cyclobacteriaceae) strains.</title>
        <authorList>
            <person name="Szabo A."/>
            <person name="Korponai K."/>
            <person name="Felfoldi T."/>
        </authorList>
    </citation>
    <scope>NUCLEOTIDE SEQUENCE</scope>
    <source>
        <strain evidence="10">DSM 111904</strain>
    </source>
</reference>
<keyword evidence="6 7" id="KW-0998">Cell outer membrane</keyword>
<dbReference type="InterPro" id="IPR012910">
    <property type="entry name" value="Plug_dom"/>
</dbReference>
<comment type="similarity">
    <text evidence="7">Belongs to the TonB-dependent receptor family.</text>
</comment>
<protein>
    <submittedName>
        <fullName evidence="10">SusC/RagA family TonB-linked outer membrane protein</fullName>
    </submittedName>
</protein>
<evidence type="ECO:0000313" key="11">
    <source>
        <dbReference type="Proteomes" id="UP001165489"/>
    </source>
</evidence>
<sequence length="1065" mass="118991">MNNRILQILMLLCFMTSFSTWAQQEETFSVKGVVLTGESKQVLPGAIILFGDKEEATITDSEGKFVFKQPAGEVRLEIKYLGYESKFLDIVVPTAEDLIITMNEDGMSLDAVEIVSTGYQQLPKERATGSFVQIDNELVNRRISTNILDRLEDVTPGLIFNRTPSDGSDPISIRGRGTLFANTQPLIIIDNFPYDGPLESINPNDVESITVLRDAAAASIWGARAGNGVIVITTKLGRNNQPISVSVNSNITVTEVPDLYYRPRMPIGDFIDVERDLFQQGYYNNQENAATRPRLSPMVESLIAHRDGLLSENELNARIDAFRNRDLRRDLEHYYYQNSINQQYSAEVSGGSQQHRYIFSAGYDNNTSSIRDNGSDRITLNARNNWKFLNNKLQVNIGAYIVHGSTYSHTGTPSGYAYDQLADQAGNPLPITGIHSQRYIASQAGMGLLDWNYVPLQEIGILDNTSKNTDYRINTSLGYEIIPGLNAEIQHQYWQNDALNRNHLPLASYDMRNLINTYTQVLPDGTLSRPIPVGGRLGLGVTNAYSNNLRGQLRYSKNIKGRHDINAVGGYEIKDGQTEINNTTYYGYDDAIGISTPVDYTTLFRSYVNPSATNAIPAGMGHSGIIDRFLSYYVNATYSLDNTFQLSLSTRKDQSNLFGVETNMRGVPLWSAGAGWTLSNMKFYNFGSLPYLKLKYTYGYNGNIDRSLSAFTTAAFVSRNLLIPGLPYAQIINPPNPDLRWERMKISNIALDFETKEGRLYGSVEMYTKTGIDLIGDAPFPAASGQSRVRGNFADTRTKGVDVSLSSVNVKNRDFEWKSDFMYSHVSDEVVSYQVTTSVANYLGSSSGTIVPLEGRPLISVYSYEWAGLDPTNGQPMGFLDGEPSTNYSGIIGATSADDLVFHGSARPTHFGALRNTFRYKEFSLSMNISYRLGYHYRRESINYNSLLSGVIGHGDYINRWQSPGDETATNIPGIPNAINNQRQTFYQFSAALVEPGDHIRFQDVRISYVLDKKTFPNLPFKRAEVYSYINNIGILWKASDDLLDPDFRSSRPLRSIAFGLRLDL</sequence>
<dbReference type="SUPFAM" id="SSF49464">
    <property type="entry name" value="Carboxypeptidase regulatory domain-like"/>
    <property type="match status" value="1"/>
</dbReference>
<keyword evidence="3 7" id="KW-1134">Transmembrane beta strand</keyword>
<keyword evidence="11" id="KW-1185">Reference proteome</keyword>
<evidence type="ECO:0000256" key="5">
    <source>
        <dbReference type="ARBA" id="ARBA00023136"/>
    </source>
</evidence>
<dbReference type="Gene3D" id="2.170.130.10">
    <property type="entry name" value="TonB-dependent receptor, plug domain"/>
    <property type="match status" value="1"/>
</dbReference>
<feature type="chain" id="PRO_5046821262" evidence="8">
    <location>
        <begin position="23"/>
        <end position="1065"/>
    </location>
</feature>
<keyword evidence="2 7" id="KW-0813">Transport</keyword>
<dbReference type="Proteomes" id="UP001165489">
    <property type="component" value="Unassembled WGS sequence"/>
</dbReference>
<dbReference type="NCBIfam" id="TIGR04057">
    <property type="entry name" value="SusC_RagA_signa"/>
    <property type="match status" value="1"/>
</dbReference>
<organism evidence="10 11">
    <name type="scientific">Belliella filtrata</name>
    <dbReference type="NCBI Taxonomy" id="2923435"/>
    <lineage>
        <taxon>Bacteria</taxon>
        <taxon>Pseudomonadati</taxon>
        <taxon>Bacteroidota</taxon>
        <taxon>Cytophagia</taxon>
        <taxon>Cytophagales</taxon>
        <taxon>Cyclobacteriaceae</taxon>
        <taxon>Belliella</taxon>
    </lineage>
</organism>
<dbReference type="InterPro" id="IPR008969">
    <property type="entry name" value="CarboxyPept-like_regulatory"/>
</dbReference>
<comment type="caution">
    <text evidence="10">The sequence shown here is derived from an EMBL/GenBank/DDBJ whole genome shotgun (WGS) entry which is preliminary data.</text>
</comment>
<dbReference type="RefSeq" id="WP_241347331.1">
    <property type="nucleotide sequence ID" value="NZ_JAKZGP010000010.1"/>
</dbReference>
<dbReference type="InterPro" id="IPR023997">
    <property type="entry name" value="TonB-dep_OMP_SusC/RagA_CS"/>
</dbReference>
<dbReference type="InterPro" id="IPR036942">
    <property type="entry name" value="Beta-barrel_TonB_sf"/>
</dbReference>
<dbReference type="InterPro" id="IPR039426">
    <property type="entry name" value="TonB-dep_rcpt-like"/>
</dbReference>
<keyword evidence="8" id="KW-0732">Signal</keyword>
<dbReference type="Pfam" id="PF07715">
    <property type="entry name" value="Plug"/>
    <property type="match status" value="1"/>
</dbReference>
<evidence type="ECO:0000256" key="2">
    <source>
        <dbReference type="ARBA" id="ARBA00022448"/>
    </source>
</evidence>
<comment type="subcellular location">
    <subcellularLocation>
        <location evidence="1 7">Cell outer membrane</location>
        <topology evidence="1 7">Multi-pass membrane protein</topology>
    </subcellularLocation>
</comment>
<dbReference type="PROSITE" id="PS52016">
    <property type="entry name" value="TONB_DEPENDENT_REC_3"/>
    <property type="match status" value="1"/>
</dbReference>
<evidence type="ECO:0000256" key="1">
    <source>
        <dbReference type="ARBA" id="ARBA00004571"/>
    </source>
</evidence>
<dbReference type="NCBIfam" id="TIGR04056">
    <property type="entry name" value="OMP_RagA_SusC"/>
    <property type="match status" value="1"/>
</dbReference>
<accession>A0ABS9UZ05</accession>
<name>A0ABS9UZ05_9BACT</name>
<dbReference type="InterPro" id="IPR037066">
    <property type="entry name" value="Plug_dom_sf"/>
</dbReference>
<evidence type="ECO:0000256" key="4">
    <source>
        <dbReference type="ARBA" id="ARBA00022692"/>
    </source>
</evidence>
<evidence type="ECO:0000313" key="10">
    <source>
        <dbReference type="EMBL" id="MCH7408970.1"/>
    </source>
</evidence>
<evidence type="ECO:0000256" key="3">
    <source>
        <dbReference type="ARBA" id="ARBA00022452"/>
    </source>
</evidence>
<evidence type="ECO:0000259" key="9">
    <source>
        <dbReference type="Pfam" id="PF07715"/>
    </source>
</evidence>
<proteinExistence type="inferred from homology"/>
<evidence type="ECO:0000256" key="6">
    <source>
        <dbReference type="ARBA" id="ARBA00023237"/>
    </source>
</evidence>
<gene>
    <name evidence="10" type="ORF">MM239_06165</name>
</gene>
<feature type="domain" description="TonB-dependent receptor plug" evidence="9">
    <location>
        <begin position="124"/>
        <end position="229"/>
    </location>
</feature>
<evidence type="ECO:0000256" key="7">
    <source>
        <dbReference type="PROSITE-ProRule" id="PRU01360"/>
    </source>
</evidence>
<dbReference type="Gene3D" id="2.40.170.20">
    <property type="entry name" value="TonB-dependent receptor, beta-barrel domain"/>
    <property type="match status" value="1"/>
</dbReference>
<dbReference type="SUPFAM" id="SSF56935">
    <property type="entry name" value="Porins"/>
    <property type="match status" value="1"/>
</dbReference>
<dbReference type="EMBL" id="JAKZGP010000010">
    <property type="protein sequence ID" value="MCH7408970.1"/>
    <property type="molecule type" value="Genomic_DNA"/>
</dbReference>
<feature type="signal peptide" evidence="8">
    <location>
        <begin position="1"/>
        <end position="22"/>
    </location>
</feature>
<dbReference type="Pfam" id="PF13715">
    <property type="entry name" value="CarbopepD_reg_2"/>
    <property type="match status" value="1"/>
</dbReference>